<keyword evidence="4" id="KW-0049">Antioxidant</keyword>
<dbReference type="GO" id="GO:0034599">
    <property type="term" value="P:cellular response to oxidative stress"/>
    <property type="evidence" value="ECO:0007669"/>
    <property type="project" value="TreeGrafter"/>
</dbReference>
<evidence type="ECO:0000256" key="11">
    <source>
        <dbReference type="ARBA" id="ARBA00049091"/>
    </source>
</evidence>
<evidence type="ECO:0000256" key="9">
    <source>
        <dbReference type="ARBA" id="ARBA00038489"/>
    </source>
</evidence>
<evidence type="ECO:0000256" key="3">
    <source>
        <dbReference type="ARBA" id="ARBA00022559"/>
    </source>
</evidence>
<dbReference type="EMBL" id="VAUV01000018">
    <property type="protein sequence ID" value="TLD68847.1"/>
    <property type="molecule type" value="Genomic_DNA"/>
</dbReference>
<dbReference type="Proteomes" id="UP000306196">
    <property type="component" value="Unassembled WGS sequence"/>
</dbReference>
<keyword evidence="12" id="KW-0732">Signal</keyword>
<dbReference type="OrthoDB" id="9809746at2"/>
<keyword evidence="3" id="KW-0575">Peroxidase</keyword>
<dbReference type="InterPro" id="IPR036249">
    <property type="entry name" value="Thioredoxin-like_sf"/>
</dbReference>
<comment type="catalytic activity">
    <reaction evidence="11">
        <text>a hydroperoxide + [thioredoxin]-dithiol = an alcohol + [thioredoxin]-disulfide + H2O</text>
        <dbReference type="Rhea" id="RHEA:62620"/>
        <dbReference type="Rhea" id="RHEA-COMP:10698"/>
        <dbReference type="Rhea" id="RHEA-COMP:10700"/>
        <dbReference type="ChEBI" id="CHEBI:15377"/>
        <dbReference type="ChEBI" id="CHEBI:29950"/>
        <dbReference type="ChEBI" id="CHEBI:30879"/>
        <dbReference type="ChEBI" id="CHEBI:35924"/>
        <dbReference type="ChEBI" id="CHEBI:50058"/>
        <dbReference type="EC" id="1.11.1.24"/>
    </reaction>
</comment>
<evidence type="ECO:0000313" key="15">
    <source>
        <dbReference type="Proteomes" id="UP000306196"/>
    </source>
</evidence>
<proteinExistence type="inferred from homology"/>
<comment type="function">
    <text evidence="1">Thiol-specific peroxidase that catalyzes the reduction of hydrogen peroxide and organic hydroperoxides to water and alcohols, respectively. Plays a role in cell protection against oxidative stress by detoxifying peroxides and as sensor of hydrogen peroxide-mediated signaling events.</text>
</comment>
<organism evidence="14 15">
    <name type="scientific">Phragmitibacter flavus</name>
    <dbReference type="NCBI Taxonomy" id="2576071"/>
    <lineage>
        <taxon>Bacteria</taxon>
        <taxon>Pseudomonadati</taxon>
        <taxon>Verrucomicrobiota</taxon>
        <taxon>Verrucomicrobiia</taxon>
        <taxon>Verrucomicrobiales</taxon>
        <taxon>Verrucomicrobiaceae</taxon>
        <taxon>Phragmitibacter</taxon>
    </lineage>
</organism>
<evidence type="ECO:0000256" key="4">
    <source>
        <dbReference type="ARBA" id="ARBA00022862"/>
    </source>
</evidence>
<gene>
    <name evidence="14" type="ORF">FEM03_20440</name>
</gene>
<keyword evidence="7" id="KW-0676">Redox-active center</keyword>
<feature type="domain" description="Thioredoxin" evidence="13">
    <location>
        <begin position="63"/>
        <end position="237"/>
    </location>
</feature>
<evidence type="ECO:0000256" key="12">
    <source>
        <dbReference type="SAM" id="SignalP"/>
    </source>
</evidence>
<dbReference type="RefSeq" id="WP_138088164.1">
    <property type="nucleotide sequence ID" value="NZ_VAUV01000018.1"/>
</dbReference>
<dbReference type="CDD" id="cd02970">
    <property type="entry name" value="PRX_like2"/>
    <property type="match status" value="1"/>
</dbReference>
<dbReference type="InterPro" id="IPR050924">
    <property type="entry name" value="Peroxiredoxin_BCP/PrxQ"/>
</dbReference>
<evidence type="ECO:0000256" key="5">
    <source>
        <dbReference type="ARBA" id="ARBA00023002"/>
    </source>
</evidence>
<evidence type="ECO:0000256" key="1">
    <source>
        <dbReference type="ARBA" id="ARBA00003330"/>
    </source>
</evidence>
<dbReference type="Gene3D" id="3.40.30.10">
    <property type="entry name" value="Glutaredoxin"/>
    <property type="match status" value="1"/>
</dbReference>
<evidence type="ECO:0000313" key="14">
    <source>
        <dbReference type="EMBL" id="TLD68847.1"/>
    </source>
</evidence>
<name>A0A5R8K955_9BACT</name>
<dbReference type="PANTHER" id="PTHR42801:SF7">
    <property type="entry name" value="SLL1159 PROTEIN"/>
    <property type="match status" value="1"/>
</dbReference>
<sequence length="245" mass="26703">MKFPYLFALFGISLPFLATAQTLESQLQERSKAFAATADEGIKKDYADGIQAVRESGVVQGAIQVGDQAPDFSLKNPQGEVVQLSTLLKDGPVVLVWYRGGWCPACNLTLAALQKALPDIQATGAQLVALTPELPDKSLTTIEKRALQFPVLTDLNHEVAKRYKVAFNLTPEVAARYKAQFNLAEYNGTEAGDTILPLAATYIIDPSGVVQYAFLDADYRKRAEPSEIVTFLQKMKSATKTKSAD</sequence>
<keyword evidence="15" id="KW-1185">Reference proteome</keyword>
<dbReference type="GO" id="GO:0008379">
    <property type="term" value="F:thioredoxin peroxidase activity"/>
    <property type="evidence" value="ECO:0007669"/>
    <property type="project" value="TreeGrafter"/>
</dbReference>
<protein>
    <recommendedName>
        <fullName evidence="2">thioredoxin-dependent peroxiredoxin</fullName>
        <ecNumber evidence="2">1.11.1.24</ecNumber>
    </recommendedName>
    <alternativeName>
        <fullName evidence="8">Thioredoxin peroxidase</fullName>
    </alternativeName>
    <alternativeName>
        <fullName evidence="10">Thioredoxin-dependent peroxiredoxin Bcp</fullName>
    </alternativeName>
</protein>
<accession>A0A5R8K955</accession>
<comment type="caution">
    <text evidence="14">The sequence shown here is derived from an EMBL/GenBank/DDBJ whole genome shotgun (WGS) entry which is preliminary data.</text>
</comment>
<keyword evidence="5" id="KW-0560">Oxidoreductase</keyword>
<dbReference type="PANTHER" id="PTHR42801">
    <property type="entry name" value="THIOREDOXIN-DEPENDENT PEROXIDE REDUCTASE"/>
    <property type="match status" value="1"/>
</dbReference>
<dbReference type="GO" id="GO:0045454">
    <property type="term" value="P:cell redox homeostasis"/>
    <property type="evidence" value="ECO:0007669"/>
    <property type="project" value="TreeGrafter"/>
</dbReference>
<feature type="signal peptide" evidence="12">
    <location>
        <begin position="1"/>
        <end position="20"/>
    </location>
</feature>
<dbReference type="InterPro" id="IPR013766">
    <property type="entry name" value="Thioredoxin_domain"/>
</dbReference>
<evidence type="ECO:0000256" key="2">
    <source>
        <dbReference type="ARBA" id="ARBA00013017"/>
    </source>
</evidence>
<feature type="chain" id="PRO_5024291838" description="thioredoxin-dependent peroxiredoxin" evidence="12">
    <location>
        <begin position="21"/>
        <end position="245"/>
    </location>
</feature>
<dbReference type="PROSITE" id="PS51352">
    <property type="entry name" value="THIOREDOXIN_2"/>
    <property type="match status" value="1"/>
</dbReference>
<dbReference type="SUPFAM" id="SSF52833">
    <property type="entry name" value="Thioredoxin-like"/>
    <property type="match status" value="1"/>
</dbReference>
<reference evidence="14 15" key="1">
    <citation type="submission" date="2019-05" db="EMBL/GenBank/DDBJ databases">
        <title>Verrucobacter flavum gen. nov., sp. nov. a new member of the family Verrucomicrobiaceae.</title>
        <authorList>
            <person name="Szuroczki S."/>
            <person name="Abbaszade G."/>
            <person name="Szabo A."/>
            <person name="Felfoldi T."/>
            <person name="Schumann P."/>
            <person name="Boka K."/>
            <person name="Keki Z."/>
            <person name="Toumi M."/>
            <person name="Toth E."/>
        </authorList>
    </citation>
    <scope>NUCLEOTIDE SEQUENCE [LARGE SCALE GENOMIC DNA]</scope>
    <source>
        <strain evidence="14 15">MG-N-17</strain>
    </source>
</reference>
<evidence type="ECO:0000256" key="8">
    <source>
        <dbReference type="ARBA" id="ARBA00032824"/>
    </source>
</evidence>
<evidence type="ECO:0000256" key="10">
    <source>
        <dbReference type="ARBA" id="ARBA00042639"/>
    </source>
</evidence>
<dbReference type="AlphaFoldDB" id="A0A5R8K955"/>
<evidence type="ECO:0000256" key="7">
    <source>
        <dbReference type="ARBA" id="ARBA00023284"/>
    </source>
</evidence>
<keyword evidence="6" id="KW-1015">Disulfide bond</keyword>
<dbReference type="GO" id="GO:0005737">
    <property type="term" value="C:cytoplasm"/>
    <property type="evidence" value="ECO:0007669"/>
    <property type="project" value="TreeGrafter"/>
</dbReference>
<comment type="similarity">
    <text evidence="9">Belongs to the peroxiredoxin family. BCP/PrxQ subfamily.</text>
</comment>
<evidence type="ECO:0000256" key="6">
    <source>
        <dbReference type="ARBA" id="ARBA00023157"/>
    </source>
</evidence>
<dbReference type="EC" id="1.11.1.24" evidence="2"/>
<dbReference type="InterPro" id="IPR000866">
    <property type="entry name" value="AhpC/TSA"/>
</dbReference>
<dbReference type="Pfam" id="PF00578">
    <property type="entry name" value="AhpC-TSA"/>
    <property type="match status" value="1"/>
</dbReference>
<evidence type="ECO:0000259" key="13">
    <source>
        <dbReference type="PROSITE" id="PS51352"/>
    </source>
</evidence>